<dbReference type="EMBL" id="QKZR01000002">
    <property type="protein sequence ID" value="PZX41014.1"/>
    <property type="molecule type" value="Genomic_DNA"/>
</dbReference>
<name>A0ABX5PYW8_9FLAO</name>
<dbReference type="RefSeq" id="WP_015362550.1">
    <property type="nucleotide sequence ID" value="NZ_QKZR01000002.1"/>
</dbReference>
<evidence type="ECO:0000313" key="2">
    <source>
        <dbReference type="Proteomes" id="UP000248584"/>
    </source>
</evidence>
<keyword evidence="2" id="KW-1185">Reference proteome</keyword>
<comment type="caution">
    <text evidence="1">The sequence shown here is derived from an EMBL/GenBank/DDBJ whole genome shotgun (WGS) entry which is preliminary data.</text>
</comment>
<proteinExistence type="predicted"/>
<dbReference type="Proteomes" id="UP000248584">
    <property type="component" value="Unassembled WGS sequence"/>
</dbReference>
<gene>
    <name evidence="1" type="ORF">LX97_01793</name>
</gene>
<protein>
    <submittedName>
        <fullName evidence="1">Uncharacterized protein</fullName>
    </submittedName>
</protein>
<reference evidence="1 2" key="1">
    <citation type="submission" date="2018-06" db="EMBL/GenBank/DDBJ databases">
        <title>Genomic Encyclopedia of Archaeal and Bacterial Type Strains, Phase II (KMG-II): from individual species to whole genera.</title>
        <authorList>
            <person name="Goeker M."/>
        </authorList>
    </citation>
    <scope>NUCLEOTIDE SEQUENCE [LARGE SCALE GENOMIC DNA]</scope>
    <source>
        <strain evidence="1 2">DSM 17205</strain>
    </source>
</reference>
<evidence type="ECO:0000313" key="1">
    <source>
        <dbReference type="EMBL" id="PZX41014.1"/>
    </source>
</evidence>
<accession>A0ABX5PYW8</accession>
<sequence>MKKFFRVLTVAQLAFQAYNYYMEHKRNQEVKEMSKKLEKISH</sequence>
<organism evidence="1 2">
    <name type="scientific">Nonlabens dokdonensis</name>
    <dbReference type="NCBI Taxonomy" id="328515"/>
    <lineage>
        <taxon>Bacteria</taxon>
        <taxon>Pseudomonadati</taxon>
        <taxon>Bacteroidota</taxon>
        <taxon>Flavobacteriia</taxon>
        <taxon>Flavobacteriales</taxon>
        <taxon>Flavobacteriaceae</taxon>
        <taxon>Nonlabens</taxon>
    </lineage>
</organism>